<keyword evidence="7 9" id="KW-1133">Transmembrane helix</keyword>
<evidence type="ECO:0000256" key="8">
    <source>
        <dbReference type="ARBA" id="ARBA00023136"/>
    </source>
</evidence>
<dbReference type="HAMAP" id="MF_00024">
    <property type="entry name" value="CobD_CbiB"/>
    <property type="match status" value="1"/>
</dbReference>
<keyword evidence="5 9" id="KW-0169">Cobalamin biosynthesis</keyword>
<dbReference type="KEGG" id="strr:EKD16_18635"/>
<evidence type="ECO:0000256" key="6">
    <source>
        <dbReference type="ARBA" id="ARBA00022692"/>
    </source>
</evidence>
<evidence type="ECO:0000256" key="5">
    <source>
        <dbReference type="ARBA" id="ARBA00022573"/>
    </source>
</evidence>
<comment type="similarity">
    <text evidence="3 9">Belongs to the CobD/CbiB family.</text>
</comment>
<dbReference type="PANTHER" id="PTHR34308:SF1">
    <property type="entry name" value="COBALAMIN BIOSYNTHESIS PROTEIN CBIB"/>
    <property type="match status" value="1"/>
</dbReference>
<comment type="subcellular location">
    <subcellularLocation>
        <location evidence="1 9">Cell membrane</location>
        <topology evidence="1 9">Multi-pass membrane protein</topology>
    </subcellularLocation>
</comment>
<organism evidence="10 11">
    <name type="scientific">Streptomonospora litoralis</name>
    <dbReference type="NCBI Taxonomy" id="2498135"/>
    <lineage>
        <taxon>Bacteria</taxon>
        <taxon>Bacillati</taxon>
        <taxon>Actinomycetota</taxon>
        <taxon>Actinomycetes</taxon>
        <taxon>Streptosporangiales</taxon>
        <taxon>Nocardiopsidaceae</taxon>
        <taxon>Streptomonospora</taxon>
    </lineage>
</organism>
<dbReference type="EMBL" id="CP036455">
    <property type="protein sequence ID" value="QBI55490.1"/>
    <property type="molecule type" value="Genomic_DNA"/>
</dbReference>
<keyword evidence="6 9" id="KW-0812">Transmembrane</keyword>
<dbReference type="GO" id="GO:0005886">
    <property type="term" value="C:plasma membrane"/>
    <property type="evidence" value="ECO:0007669"/>
    <property type="project" value="UniProtKB-SubCell"/>
</dbReference>
<dbReference type="GO" id="GO:0015420">
    <property type="term" value="F:ABC-type vitamin B12 transporter activity"/>
    <property type="evidence" value="ECO:0007669"/>
    <property type="project" value="UniProtKB-UniRule"/>
</dbReference>
<evidence type="ECO:0000256" key="2">
    <source>
        <dbReference type="ARBA" id="ARBA00004953"/>
    </source>
</evidence>
<reference evidence="10 11" key="1">
    <citation type="submission" date="2019-02" db="EMBL/GenBank/DDBJ databases">
        <authorList>
            <person name="Khodamoradi S."/>
            <person name="Hahnke R.L."/>
            <person name="Kaempfer P."/>
            <person name="Schumann P."/>
            <person name="Rohde M."/>
            <person name="Steinert M."/>
            <person name="Luzhetskyy A."/>
            <person name="Wink J."/>
            <person name="Ruckert C."/>
        </authorList>
    </citation>
    <scope>NUCLEOTIDE SEQUENCE [LARGE SCALE GENOMIC DNA]</scope>
    <source>
        <strain evidence="10 11">M2</strain>
    </source>
</reference>
<keyword evidence="4 9" id="KW-1003">Cell membrane</keyword>
<evidence type="ECO:0000313" key="10">
    <source>
        <dbReference type="EMBL" id="QBI55490.1"/>
    </source>
</evidence>
<proteinExistence type="inferred from homology"/>
<evidence type="ECO:0000256" key="9">
    <source>
        <dbReference type="HAMAP-Rule" id="MF_00024"/>
    </source>
</evidence>
<dbReference type="UniPathway" id="UPA00148"/>
<comment type="function">
    <text evidence="9">Converts cobyric acid to cobinamide by the addition of aminopropanol on the F carboxylic group.</text>
</comment>
<keyword evidence="11" id="KW-1185">Reference proteome</keyword>
<evidence type="ECO:0000256" key="7">
    <source>
        <dbReference type="ARBA" id="ARBA00022989"/>
    </source>
</evidence>
<dbReference type="NCBIfam" id="NF002276">
    <property type="entry name" value="PRK01209.1-4"/>
    <property type="match status" value="1"/>
</dbReference>
<dbReference type="GO" id="GO:0009236">
    <property type="term" value="P:cobalamin biosynthetic process"/>
    <property type="evidence" value="ECO:0007669"/>
    <property type="project" value="UniProtKB-UniRule"/>
</dbReference>
<dbReference type="PANTHER" id="PTHR34308">
    <property type="entry name" value="COBALAMIN BIOSYNTHESIS PROTEIN CBIB"/>
    <property type="match status" value="1"/>
</dbReference>
<comment type="pathway">
    <text evidence="2 9">Cofactor biosynthesis; adenosylcobalamin biosynthesis.</text>
</comment>
<dbReference type="NCBIfam" id="TIGR00380">
    <property type="entry name" value="cobal_cbiB"/>
    <property type="match status" value="1"/>
</dbReference>
<name>A0A4P6Q5C9_9ACTN</name>
<dbReference type="InterPro" id="IPR004485">
    <property type="entry name" value="Cobalamin_biosynth_CobD/CbiB"/>
</dbReference>
<dbReference type="Proteomes" id="UP000292235">
    <property type="component" value="Chromosome"/>
</dbReference>
<evidence type="ECO:0000313" key="11">
    <source>
        <dbReference type="Proteomes" id="UP000292235"/>
    </source>
</evidence>
<evidence type="ECO:0000256" key="1">
    <source>
        <dbReference type="ARBA" id="ARBA00004651"/>
    </source>
</evidence>
<protein>
    <recommendedName>
        <fullName evidence="9">Cobalamin biosynthesis protein CobD</fullName>
    </recommendedName>
</protein>
<dbReference type="AlphaFoldDB" id="A0A4P6Q5C9"/>
<accession>A0A4P6Q5C9</accession>
<evidence type="ECO:0000256" key="3">
    <source>
        <dbReference type="ARBA" id="ARBA00006263"/>
    </source>
</evidence>
<sequence length="394" mass="40570">MGVAGDGALALRPRTNVERVKKQDRRSAWPTAAGLLCGALLDRVLPDPESGHPVAVYGRAAGRLERLVYRPSQGRGAAFTLLAVAPVAAGAGLLHSRCGGPGVRAAVTCGVTWAVVGGAMLGREAEAIAGALEAGDLDEARRRLPGLCGRDPQALDERGFARATVESVAENTSDAVVAPLLWGAVLGLPGLCGYRAVNTLDAMVGHRSPRYARFGWASARLDDVLNWAPARLTAALTAAAAPVVGGSPAHVLRMRARYGSRHPSPNAGHCEAAFAGALDLRLGGRNVYGSRVEDRPELGEGRSPEVTDIRRAVRLARTVNAAAAGTAAATALALAARGTRPTRSAPATAVDRSGVPTLAAGALSLLLRPGAKGRLARRLAAHAAFGTLRGRRAS</sequence>
<keyword evidence="8 9" id="KW-0472">Membrane</keyword>
<dbReference type="GO" id="GO:0048472">
    <property type="term" value="F:threonine-phosphate decarboxylase activity"/>
    <property type="evidence" value="ECO:0007669"/>
    <property type="project" value="InterPro"/>
</dbReference>
<evidence type="ECO:0000256" key="4">
    <source>
        <dbReference type="ARBA" id="ARBA00022475"/>
    </source>
</evidence>
<gene>
    <name evidence="9" type="primary">cobD</name>
    <name evidence="10" type="ORF">EKD16_18635</name>
</gene>
<dbReference type="Pfam" id="PF03186">
    <property type="entry name" value="CobD_Cbib"/>
    <property type="match status" value="1"/>
</dbReference>